<name>A0A1E3H263_9HYPH</name>
<sequence length="95" mass="10241">MHFAVTCLDKPGHAHVRAETRPAHVAFLKANAEKFPIAGPFVSDDGASMTGSLLIVEIEDRAALDALLAEDPYAKAGLFETVEIRPWKWTIGAPA</sequence>
<dbReference type="InterPro" id="IPR051807">
    <property type="entry name" value="Sec-metab_biosynth-assoc"/>
</dbReference>
<dbReference type="Proteomes" id="UP000094622">
    <property type="component" value="Unassembled WGS sequence"/>
</dbReference>
<dbReference type="Gene3D" id="3.30.70.1060">
    <property type="entry name" value="Dimeric alpha+beta barrel"/>
    <property type="match status" value="1"/>
</dbReference>
<keyword evidence="4" id="KW-1185">Reference proteome</keyword>
<dbReference type="EMBL" id="MCRJ01000051">
    <property type="protein sequence ID" value="ODN70407.1"/>
    <property type="molecule type" value="Genomic_DNA"/>
</dbReference>
<dbReference type="PANTHER" id="PTHR33606">
    <property type="entry name" value="PROTEIN YCII"/>
    <property type="match status" value="1"/>
</dbReference>
<comment type="similarity">
    <text evidence="1">Belongs to the YciI family.</text>
</comment>
<reference evidence="3 4" key="1">
    <citation type="submission" date="2016-07" db="EMBL/GenBank/DDBJ databases">
        <title>Draft Genome Sequence of Methylobrevis pamukkalensis PK2.</title>
        <authorList>
            <person name="Vasilenko O.V."/>
            <person name="Doronina N.V."/>
            <person name="Shmareva M.N."/>
            <person name="Tarlachkov S.V."/>
            <person name="Mustakhimov I."/>
            <person name="Trotsenko Y.A."/>
        </authorList>
    </citation>
    <scope>NUCLEOTIDE SEQUENCE [LARGE SCALE GENOMIC DNA]</scope>
    <source>
        <strain evidence="3 4">PK2</strain>
    </source>
</reference>
<dbReference type="PANTHER" id="PTHR33606:SF3">
    <property type="entry name" value="PROTEIN YCII"/>
    <property type="match status" value="1"/>
</dbReference>
<evidence type="ECO:0000313" key="4">
    <source>
        <dbReference type="Proteomes" id="UP000094622"/>
    </source>
</evidence>
<protein>
    <submittedName>
        <fullName evidence="3">YciI-like protein</fullName>
    </submittedName>
</protein>
<accession>A0A1E3H263</accession>
<dbReference type="Pfam" id="PF03795">
    <property type="entry name" value="YCII"/>
    <property type="match status" value="1"/>
</dbReference>
<dbReference type="AlphaFoldDB" id="A0A1E3H263"/>
<evidence type="ECO:0000256" key="1">
    <source>
        <dbReference type="ARBA" id="ARBA00007689"/>
    </source>
</evidence>
<organism evidence="3 4">
    <name type="scientific">Methylobrevis pamukkalensis</name>
    <dbReference type="NCBI Taxonomy" id="1439726"/>
    <lineage>
        <taxon>Bacteria</taxon>
        <taxon>Pseudomonadati</taxon>
        <taxon>Pseudomonadota</taxon>
        <taxon>Alphaproteobacteria</taxon>
        <taxon>Hyphomicrobiales</taxon>
        <taxon>Pleomorphomonadaceae</taxon>
        <taxon>Methylobrevis</taxon>
    </lineage>
</organism>
<comment type="caution">
    <text evidence="3">The sequence shown here is derived from an EMBL/GenBank/DDBJ whole genome shotgun (WGS) entry which is preliminary data.</text>
</comment>
<dbReference type="InterPro" id="IPR005545">
    <property type="entry name" value="YCII"/>
</dbReference>
<dbReference type="OrthoDB" id="2293521at2"/>
<feature type="domain" description="YCII-related" evidence="2">
    <location>
        <begin position="1"/>
        <end position="88"/>
    </location>
</feature>
<proteinExistence type="inferred from homology"/>
<dbReference type="SUPFAM" id="SSF54909">
    <property type="entry name" value="Dimeric alpha+beta barrel"/>
    <property type="match status" value="1"/>
</dbReference>
<evidence type="ECO:0000259" key="2">
    <source>
        <dbReference type="Pfam" id="PF03795"/>
    </source>
</evidence>
<gene>
    <name evidence="3" type="ORF">A6302_02271</name>
</gene>
<evidence type="ECO:0000313" key="3">
    <source>
        <dbReference type="EMBL" id="ODN70407.1"/>
    </source>
</evidence>
<dbReference type="InterPro" id="IPR011008">
    <property type="entry name" value="Dimeric_a/b-barrel"/>
</dbReference>
<dbReference type="PATRIC" id="fig|1439726.3.peg.2392"/>
<dbReference type="RefSeq" id="WP_069306947.1">
    <property type="nucleotide sequence ID" value="NZ_MCRJ01000051.1"/>
</dbReference>